<gene>
    <name evidence="4" type="primary">SRG1</name>
    <name evidence="4" type="ORF">CR513_58799</name>
</gene>
<organism evidence="4 5">
    <name type="scientific">Mucuna pruriens</name>
    <name type="common">Velvet bean</name>
    <name type="synonym">Dolichos pruriens</name>
    <dbReference type="NCBI Taxonomy" id="157652"/>
    <lineage>
        <taxon>Eukaryota</taxon>
        <taxon>Viridiplantae</taxon>
        <taxon>Streptophyta</taxon>
        <taxon>Embryophyta</taxon>
        <taxon>Tracheophyta</taxon>
        <taxon>Spermatophyta</taxon>
        <taxon>Magnoliopsida</taxon>
        <taxon>eudicotyledons</taxon>
        <taxon>Gunneridae</taxon>
        <taxon>Pentapetalae</taxon>
        <taxon>rosids</taxon>
        <taxon>fabids</taxon>
        <taxon>Fabales</taxon>
        <taxon>Fabaceae</taxon>
        <taxon>Papilionoideae</taxon>
        <taxon>50 kb inversion clade</taxon>
        <taxon>NPAAA clade</taxon>
        <taxon>indigoferoid/millettioid clade</taxon>
        <taxon>Phaseoleae</taxon>
        <taxon>Mucuna</taxon>
    </lineage>
</organism>
<evidence type="ECO:0000259" key="3">
    <source>
        <dbReference type="Pfam" id="PF14226"/>
    </source>
</evidence>
<dbReference type="Pfam" id="PF14226">
    <property type="entry name" value="DIOX_N"/>
    <property type="match status" value="1"/>
</dbReference>
<evidence type="ECO:0000313" key="4">
    <source>
        <dbReference type="EMBL" id="RDX62830.1"/>
    </source>
</evidence>
<accession>A0A371E9W9</accession>
<dbReference type="STRING" id="157652.A0A371E9W9"/>
<dbReference type="OrthoDB" id="1423127at2759"/>
<dbReference type="InterPro" id="IPR026992">
    <property type="entry name" value="DIOX_N"/>
</dbReference>
<dbReference type="Gene3D" id="2.60.120.330">
    <property type="entry name" value="B-lactam Antibiotic, Isopenicillin N Synthase, Chain"/>
    <property type="match status" value="1"/>
</dbReference>
<sequence>MESQTLELGSPLLIPSVKELAKEALIKVPERYVRSDIDPPILSNTHSLPQLPVIDLNKLLAEEVKGHELEKLDLACKEWGFFQLLIIFINITQIC</sequence>
<dbReference type="InterPro" id="IPR027443">
    <property type="entry name" value="IPNS-like_sf"/>
</dbReference>
<keyword evidence="1" id="KW-0479">Metal-binding</keyword>
<proteinExistence type="predicted"/>
<dbReference type="Proteomes" id="UP000257109">
    <property type="component" value="Unassembled WGS sequence"/>
</dbReference>
<protein>
    <submittedName>
        <fullName evidence="4">Protein SRG1</fullName>
    </submittedName>
</protein>
<dbReference type="EMBL" id="QJKJ01015253">
    <property type="protein sequence ID" value="RDX62830.1"/>
    <property type="molecule type" value="Genomic_DNA"/>
</dbReference>
<dbReference type="AlphaFoldDB" id="A0A371E9W9"/>
<keyword evidence="5" id="KW-1185">Reference proteome</keyword>
<name>A0A371E9W9_MUCPR</name>
<reference evidence="4" key="1">
    <citation type="submission" date="2018-05" db="EMBL/GenBank/DDBJ databases">
        <title>Draft genome of Mucuna pruriens seed.</title>
        <authorList>
            <person name="Nnadi N.E."/>
            <person name="Vos R."/>
            <person name="Hasami M.H."/>
            <person name="Devisetty U.K."/>
            <person name="Aguiy J.C."/>
        </authorList>
    </citation>
    <scope>NUCLEOTIDE SEQUENCE [LARGE SCALE GENOMIC DNA]</scope>
    <source>
        <strain evidence="4">JCA_2017</strain>
    </source>
</reference>
<dbReference type="GO" id="GO:0046872">
    <property type="term" value="F:metal ion binding"/>
    <property type="evidence" value="ECO:0007669"/>
    <property type="project" value="UniProtKB-KW"/>
</dbReference>
<evidence type="ECO:0000256" key="2">
    <source>
        <dbReference type="ARBA" id="ARBA00023004"/>
    </source>
</evidence>
<feature type="domain" description="Non-haem dioxygenase N-terminal" evidence="3">
    <location>
        <begin position="51"/>
        <end position="84"/>
    </location>
</feature>
<dbReference type="SUPFAM" id="SSF51197">
    <property type="entry name" value="Clavaminate synthase-like"/>
    <property type="match status" value="1"/>
</dbReference>
<evidence type="ECO:0000313" key="5">
    <source>
        <dbReference type="Proteomes" id="UP000257109"/>
    </source>
</evidence>
<comment type="caution">
    <text evidence="4">The sequence shown here is derived from an EMBL/GenBank/DDBJ whole genome shotgun (WGS) entry which is preliminary data.</text>
</comment>
<evidence type="ECO:0000256" key="1">
    <source>
        <dbReference type="ARBA" id="ARBA00022723"/>
    </source>
</evidence>
<keyword evidence="2" id="KW-0408">Iron</keyword>
<feature type="non-terminal residue" evidence="4">
    <location>
        <position position="1"/>
    </location>
</feature>